<evidence type="ECO:0000256" key="6">
    <source>
        <dbReference type="ARBA" id="ARBA00023136"/>
    </source>
</evidence>
<evidence type="ECO:0000256" key="2">
    <source>
        <dbReference type="ARBA" id="ARBA00022448"/>
    </source>
</evidence>
<dbReference type="RefSeq" id="WP_143849722.1">
    <property type="nucleotide sequence ID" value="NZ_VLXZ01000010.1"/>
</dbReference>
<feature type="transmembrane region" description="Helical" evidence="7">
    <location>
        <begin position="21"/>
        <end position="48"/>
    </location>
</feature>
<dbReference type="AlphaFoldDB" id="A0A553ZVS6"/>
<evidence type="ECO:0000313" key="10">
    <source>
        <dbReference type="Proteomes" id="UP000318521"/>
    </source>
</evidence>
<evidence type="ECO:0000313" key="9">
    <source>
        <dbReference type="EMBL" id="TSB45533.1"/>
    </source>
</evidence>
<dbReference type="SUPFAM" id="SSF103473">
    <property type="entry name" value="MFS general substrate transporter"/>
    <property type="match status" value="1"/>
</dbReference>
<dbReference type="EMBL" id="VLXZ01000010">
    <property type="protein sequence ID" value="TSB45533.1"/>
    <property type="molecule type" value="Genomic_DNA"/>
</dbReference>
<feature type="transmembrane region" description="Helical" evidence="7">
    <location>
        <begin position="266"/>
        <end position="284"/>
    </location>
</feature>
<dbReference type="InterPro" id="IPR020846">
    <property type="entry name" value="MFS_dom"/>
</dbReference>
<dbReference type="Proteomes" id="UP000318521">
    <property type="component" value="Unassembled WGS sequence"/>
</dbReference>
<dbReference type="InterPro" id="IPR036259">
    <property type="entry name" value="MFS_trans_sf"/>
</dbReference>
<protein>
    <submittedName>
        <fullName evidence="9">MFS transporter</fullName>
    </submittedName>
</protein>
<evidence type="ECO:0000256" key="1">
    <source>
        <dbReference type="ARBA" id="ARBA00004651"/>
    </source>
</evidence>
<feature type="transmembrane region" description="Helical" evidence="7">
    <location>
        <begin position="385"/>
        <end position="405"/>
    </location>
</feature>
<keyword evidence="10" id="KW-1185">Reference proteome</keyword>
<dbReference type="PANTHER" id="PTHR23513:SF6">
    <property type="entry name" value="MAJOR FACILITATOR SUPERFAMILY ASSOCIATED DOMAIN-CONTAINING PROTEIN"/>
    <property type="match status" value="1"/>
</dbReference>
<evidence type="ECO:0000256" key="3">
    <source>
        <dbReference type="ARBA" id="ARBA00022475"/>
    </source>
</evidence>
<keyword evidence="2" id="KW-0813">Transport</keyword>
<name>A0A553ZVS6_9BACI</name>
<keyword evidence="3" id="KW-1003">Cell membrane</keyword>
<evidence type="ECO:0000259" key="8">
    <source>
        <dbReference type="PROSITE" id="PS50850"/>
    </source>
</evidence>
<reference evidence="9 10" key="1">
    <citation type="submission" date="2019-07" db="EMBL/GenBank/DDBJ databases">
        <authorList>
            <person name="Park Y.J."/>
            <person name="Jeong S.E."/>
            <person name="Jung H.S."/>
        </authorList>
    </citation>
    <scope>NUCLEOTIDE SEQUENCE [LARGE SCALE GENOMIC DNA]</scope>
    <source>
        <strain evidence="10">P16(2019)</strain>
    </source>
</reference>
<dbReference type="OrthoDB" id="2276409at2"/>
<evidence type="ECO:0000256" key="7">
    <source>
        <dbReference type="SAM" id="Phobius"/>
    </source>
</evidence>
<dbReference type="GO" id="GO:0022857">
    <property type="term" value="F:transmembrane transporter activity"/>
    <property type="evidence" value="ECO:0007669"/>
    <property type="project" value="InterPro"/>
</dbReference>
<feature type="transmembrane region" description="Helical" evidence="7">
    <location>
        <begin position="60"/>
        <end position="80"/>
    </location>
</feature>
<dbReference type="CDD" id="cd06173">
    <property type="entry name" value="MFS_MefA_like"/>
    <property type="match status" value="1"/>
</dbReference>
<comment type="subcellular location">
    <subcellularLocation>
        <location evidence="1">Cell membrane</location>
        <topology evidence="1">Multi-pass membrane protein</topology>
    </subcellularLocation>
</comment>
<gene>
    <name evidence="9" type="ORF">FN960_15285</name>
</gene>
<dbReference type="PANTHER" id="PTHR23513">
    <property type="entry name" value="INTEGRAL MEMBRANE EFFLUX PROTEIN-RELATED"/>
    <property type="match status" value="1"/>
</dbReference>
<sequence length="410" mass="45438">MALRKEDILPTTPKSLWRNRSFLLLWLSGFLGNFGFQIYSIVIPLLIYEMTQSPLAMSGMRIMEFLPNVLLGMVAGVIVDRMHRKKIMLITVGLQWLAVTCILFLLITQMVAMWSLFLLGFLFSSSGYFKANATHSALPQIVRREQLTEANSKMGFTDTLVRTIGPGVAGALIAISSFTGTLTVQFVCMTLVVLTVCFIHISPAPPRPKSIGFIADMKEGIHELFQNKTLLTPTVAVIFQNFASSMVMGVLIFFSVDQLGSSEADVGLMISLGGIGGLLGALLVKRLSLRISRGKLYTYTQLGEVMGYAILLIAQAWWMIGISLAIRTFAITISNILYFSIRQEFTPNHLLGRVAGTSSMMMKLATPLGLFAAGLWAEYFSIRVLFIFTICISITIFCVLIRTTFYRVVK</sequence>
<accession>A0A553ZVS6</accession>
<dbReference type="Gene3D" id="1.20.1250.20">
    <property type="entry name" value="MFS general substrate transporter like domains"/>
    <property type="match status" value="1"/>
</dbReference>
<comment type="caution">
    <text evidence="9">The sequence shown here is derived from an EMBL/GenBank/DDBJ whole genome shotgun (WGS) entry which is preliminary data.</text>
</comment>
<dbReference type="PROSITE" id="PS50850">
    <property type="entry name" value="MFS"/>
    <property type="match status" value="1"/>
</dbReference>
<feature type="domain" description="Major facilitator superfamily (MFS) profile" evidence="8">
    <location>
        <begin position="229"/>
        <end position="410"/>
    </location>
</feature>
<feature type="transmembrane region" description="Helical" evidence="7">
    <location>
        <begin position="182"/>
        <end position="201"/>
    </location>
</feature>
<evidence type="ECO:0000256" key="5">
    <source>
        <dbReference type="ARBA" id="ARBA00022989"/>
    </source>
</evidence>
<organism evidence="9 10">
    <name type="scientific">Alkalicoccobacillus porphyridii</name>
    <dbReference type="NCBI Taxonomy" id="2597270"/>
    <lineage>
        <taxon>Bacteria</taxon>
        <taxon>Bacillati</taxon>
        <taxon>Bacillota</taxon>
        <taxon>Bacilli</taxon>
        <taxon>Bacillales</taxon>
        <taxon>Bacillaceae</taxon>
        <taxon>Alkalicoccobacillus</taxon>
    </lineage>
</organism>
<dbReference type="GO" id="GO:0005886">
    <property type="term" value="C:plasma membrane"/>
    <property type="evidence" value="ECO:0007669"/>
    <property type="project" value="UniProtKB-SubCell"/>
</dbReference>
<keyword evidence="6 7" id="KW-0472">Membrane</keyword>
<proteinExistence type="predicted"/>
<evidence type="ECO:0000256" key="4">
    <source>
        <dbReference type="ARBA" id="ARBA00022692"/>
    </source>
</evidence>
<keyword evidence="5 7" id="KW-1133">Transmembrane helix</keyword>
<dbReference type="InterPro" id="IPR010290">
    <property type="entry name" value="TM_effector"/>
</dbReference>
<feature type="transmembrane region" description="Helical" evidence="7">
    <location>
        <begin position="87"/>
        <end position="107"/>
    </location>
</feature>
<feature type="transmembrane region" description="Helical" evidence="7">
    <location>
        <begin position="230"/>
        <end position="254"/>
    </location>
</feature>
<dbReference type="Pfam" id="PF05977">
    <property type="entry name" value="MFS_3"/>
    <property type="match status" value="1"/>
</dbReference>
<keyword evidence="4 7" id="KW-0812">Transmembrane</keyword>